<dbReference type="InterPro" id="IPR027417">
    <property type="entry name" value="P-loop_NTPase"/>
</dbReference>
<comment type="caution">
    <text evidence="1">The sequence shown here is derived from an EMBL/GenBank/DDBJ whole genome shotgun (WGS) entry which is preliminary data.</text>
</comment>
<accession>A0A2N6K9D9</accession>
<name>A0A2N6K9D9_FISMU</name>
<reference evidence="1 2" key="1">
    <citation type="submission" date="2017-08" db="EMBL/GenBank/DDBJ databases">
        <title>Genomes of Fischerella (Mastigocladus) sp. strains.</title>
        <authorList>
            <person name="Miller S.R."/>
        </authorList>
    </citation>
    <scope>NUCLEOTIDE SEQUENCE [LARGE SCALE GENOMIC DNA]</scope>
    <source>
        <strain evidence="1 2">CCMEE 5323</strain>
    </source>
</reference>
<gene>
    <name evidence="1" type="ORF">CEN44_00190</name>
</gene>
<dbReference type="EMBL" id="NRQW01000003">
    <property type="protein sequence ID" value="PLZ94630.1"/>
    <property type="molecule type" value="Genomic_DNA"/>
</dbReference>
<keyword evidence="2" id="KW-1185">Reference proteome</keyword>
<sequence length="423" mass="48589">MTSIDEIIKREVNPFDSVSIKPMHFWYETKNFAVTVDSIHQQEILELEELLNLVDTDHISRSVLLIGDSGSGKTHLLSRLKNKFNSKAFFVHIICNWVESNYIWRHVLRNTVDCLMQVPEGQQESQLILWLKSLSAFTKKSFKEKFFNDSIWNLLQSDRQKFIQHLKQNYKQAAIYNPDIFFGILHDLTNPELFDLACEWLRGNDLSEESMQTLKVKYCIDTEEAAKNVLSNFGKISTETQPIVLCLDNPETMPKLPDGCLDIQPLFDVNTTIHGECLKNFLVIISIVTNTWNRHIHKIQQSDRAGIYKSIKLKPISLEQAEAIWAYLLHTLHEAATPKPSSTIFPLTRKMLEDNFPGGKTLPRNTINLGKLEYQKYKLSLLKSPQSSDSITVVINPQSNSTESIKPIVQINIKKTEIEDTTI</sequence>
<protein>
    <submittedName>
        <fullName evidence="1">KAP family P-loop domain-containing protein</fullName>
    </submittedName>
</protein>
<dbReference type="Gene3D" id="3.40.50.300">
    <property type="entry name" value="P-loop containing nucleotide triphosphate hydrolases"/>
    <property type="match status" value="1"/>
</dbReference>
<feature type="non-terminal residue" evidence="1">
    <location>
        <position position="423"/>
    </location>
</feature>
<evidence type="ECO:0000313" key="1">
    <source>
        <dbReference type="EMBL" id="PLZ94630.1"/>
    </source>
</evidence>
<dbReference type="AlphaFoldDB" id="A0A2N6K9D9"/>
<organism evidence="1 2">
    <name type="scientific">Fischerella muscicola CCMEE 5323</name>
    <dbReference type="NCBI Taxonomy" id="2019572"/>
    <lineage>
        <taxon>Bacteria</taxon>
        <taxon>Bacillati</taxon>
        <taxon>Cyanobacteriota</taxon>
        <taxon>Cyanophyceae</taxon>
        <taxon>Nostocales</taxon>
        <taxon>Hapalosiphonaceae</taxon>
        <taxon>Fischerella</taxon>
    </lineage>
</organism>
<dbReference type="Proteomes" id="UP000235036">
    <property type="component" value="Unassembled WGS sequence"/>
</dbReference>
<proteinExistence type="predicted"/>
<evidence type="ECO:0000313" key="2">
    <source>
        <dbReference type="Proteomes" id="UP000235036"/>
    </source>
</evidence>
<dbReference type="SUPFAM" id="SSF52540">
    <property type="entry name" value="P-loop containing nucleoside triphosphate hydrolases"/>
    <property type="match status" value="1"/>
</dbReference>